<evidence type="ECO:0000313" key="2">
    <source>
        <dbReference type="EMBL" id="KAF4967787.1"/>
    </source>
</evidence>
<organism evidence="2 3">
    <name type="scientific">Fusarium sarcochroum</name>
    <dbReference type="NCBI Taxonomy" id="1208366"/>
    <lineage>
        <taxon>Eukaryota</taxon>
        <taxon>Fungi</taxon>
        <taxon>Dikarya</taxon>
        <taxon>Ascomycota</taxon>
        <taxon>Pezizomycotina</taxon>
        <taxon>Sordariomycetes</taxon>
        <taxon>Hypocreomycetidae</taxon>
        <taxon>Hypocreales</taxon>
        <taxon>Nectriaceae</taxon>
        <taxon>Fusarium</taxon>
        <taxon>Fusarium lateritium species complex</taxon>
    </lineage>
</organism>
<dbReference type="Gene3D" id="3.30.710.10">
    <property type="entry name" value="Potassium Channel Kv1.1, Chain A"/>
    <property type="match status" value="1"/>
</dbReference>
<dbReference type="SUPFAM" id="SSF54695">
    <property type="entry name" value="POZ domain"/>
    <property type="match status" value="1"/>
</dbReference>
<dbReference type="AlphaFoldDB" id="A0A8H4XAC0"/>
<dbReference type="OrthoDB" id="5326346at2759"/>
<evidence type="ECO:0000259" key="1">
    <source>
        <dbReference type="PROSITE" id="PS50097"/>
    </source>
</evidence>
<dbReference type="Pfam" id="PF00651">
    <property type="entry name" value="BTB"/>
    <property type="match status" value="1"/>
</dbReference>
<comment type="caution">
    <text evidence="2">The sequence shown here is derived from an EMBL/GenBank/DDBJ whole genome shotgun (WGS) entry which is preliminary data.</text>
</comment>
<reference evidence="2" key="2">
    <citation type="submission" date="2020-05" db="EMBL/GenBank/DDBJ databases">
        <authorList>
            <person name="Kim H.-S."/>
            <person name="Proctor R.H."/>
            <person name="Brown D.W."/>
        </authorList>
    </citation>
    <scope>NUCLEOTIDE SEQUENCE</scope>
    <source>
        <strain evidence="2">NRRL 20472</strain>
    </source>
</reference>
<protein>
    <recommendedName>
        <fullName evidence="1">BTB domain-containing protein</fullName>
    </recommendedName>
</protein>
<dbReference type="EMBL" id="JABEXW010000223">
    <property type="protein sequence ID" value="KAF4967787.1"/>
    <property type="molecule type" value="Genomic_DNA"/>
</dbReference>
<dbReference type="Proteomes" id="UP000622797">
    <property type="component" value="Unassembled WGS sequence"/>
</dbReference>
<sequence>MSSISYDIDPGGDVEIVLKNPNTQQVVPDVILTQPRTSRSTSPRKASYKYDPDSVEFDSTCLFYDPSILSGLSAQESSEATEIRMRVSSKHLTFASPIFKTMLEGPWSEGAASTSSVREVSATGWNAEALAVVLNFIHNRHAQVPRHVSLLFLTYVATIVDYYHCQGAVQICAEMWRPTAHKYSVTWYNKRAVMWLYISWIFSWEDIFSSMVHMALAYGEGLGSAHPKDLPLAGILGKVDSTRQEFIGRILAGLDDLNEILSTETGCVEQNSSDCSTLALGSLMRLRRKIDSLDPPAISPFDEYTVDNFIDMIEELYVVA</sequence>
<name>A0A8H4XAC0_9HYPO</name>
<dbReference type="InterPro" id="IPR011333">
    <property type="entry name" value="SKP1/BTB/POZ_sf"/>
</dbReference>
<accession>A0A8H4XAC0</accession>
<reference evidence="2" key="1">
    <citation type="journal article" date="2020" name="BMC Genomics">
        <title>Correction to: Identification and distribution of gene clusters required for synthesis of sphingolipid metabolism inhibitors in diverse species of the filamentous fungus Fusarium.</title>
        <authorList>
            <person name="Kim H.S."/>
            <person name="Lohmar J.M."/>
            <person name="Busman M."/>
            <person name="Brown D.W."/>
            <person name="Naumann T.A."/>
            <person name="Divon H.H."/>
            <person name="Lysoe E."/>
            <person name="Uhlig S."/>
            <person name="Proctor R.H."/>
        </authorList>
    </citation>
    <scope>NUCLEOTIDE SEQUENCE</scope>
    <source>
        <strain evidence="2">NRRL 20472</strain>
    </source>
</reference>
<dbReference type="InterPro" id="IPR000210">
    <property type="entry name" value="BTB/POZ_dom"/>
</dbReference>
<gene>
    <name evidence="2" type="ORF">FSARC_4720</name>
</gene>
<dbReference type="PROSITE" id="PS50097">
    <property type="entry name" value="BTB"/>
    <property type="match status" value="1"/>
</dbReference>
<keyword evidence="3" id="KW-1185">Reference proteome</keyword>
<feature type="domain" description="BTB" evidence="1">
    <location>
        <begin position="64"/>
        <end position="146"/>
    </location>
</feature>
<proteinExistence type="predicted"/>
<evidence type="ECO:0000313" key="3">
    <source>
        <dbReference type="Proteomes" id="UP000622797"/>
    </source>
</evidence>